<evidence type="ECO:0000259" key="17">
    <source>
        <dbReference type="PROSITE" id="PS51387"/>
    </source>
</evidence>
<dbReference type="InterPro" id="IPR011601">
    <property type="entry name" value="MurB_C"/>
</dbReference>
<comment type="caution">
    <text evidence="16">Lacks conserved residue(s) required for the propagation of feature annotation.</text>
</comment>
<evidence type="ECO:0000256" key="15">
    <source>
        <dbReference type="ARBA" id="ARBA00048914"/>
    </source>
</evidence>
<dbReference type="InterPro" id="IPR036318">
    <property type="entry name" value="FAD-bd_PCMH-like_sf"/>
</dbReference>
<keyword evidence="11 16" id="KW-0573">Peptidoglycan synthesis</keyword>
<feature type="domain" description="FAD-binding PCMH-type" evidence="17">
    <location>
        <begin position="24"/>
        <end position="193"/>
    </location>
</feature>
<evidence type="ECO:0000313" key="19">
    <source>
        <dbReference type="Proteomes" id="UP000270678"/>
    </source>
</evidence>
<feature type="active site" evidence="16">
    <location>
        <position position="337"/>
    </location>
</feature>
<dbReference type="OrthoDB" id="9804753at2"/>
<accession>A0A3S9UZC4</accession>
<evidence type="ECO:0000256" key="7">
    <source>
        <dbReference type="ARBA" id="ARBA00022630"/>
    </source>
</evidence>
<keyword evidence="12 16" id="KW-0560">Oxidoreductase</keyword>
<dbReference type="Proteomes" id="UP000270678">
    <property type="component" value="Chromosome"/>
</dbReference>
<keyword evidence="7 16" id="KW-0285">Flavoprotein</keyword>
<dbReference type="InterPro" id="IPR003170">
    <property type="entry name" value="MurB"/>
</dbReference>
<dbReference type="GO" id="GO:0008360">
    <property type="term" value="P:regulation of cell shape"/>
    <property type="evidence" value="ECO:0007669"/>
    <property type="project" value="UniProtKB-KW"/>
</dbReference>
<dbReference type="HAMAP" id="MF_00037">
    <property type="entry name" value="MurB"/>
    <property type="match status" value="1"/>
</dbReference>
<dbReference type="SUPFAM" id="SSF56194">
    <property type="entry name" value="Uridine diphospho-N-Acetylenolpyruvylglucosamine reductase, MurB, C-terminal domain"/>
    <property type="match status" value="1"/>
</dbReference>
<keyword evidence="13 16" id="KW-0131">Cell cycle</keyword>
<evidence type="ECO:0000256" key="3">
    <source>
        <dbReference type="ARBA" id="ARBA00004496"/>
    </source>
</evidence>
<dbReference type="EMBL" id="CP034346">
    <property type="protein sequence ID" value="AZS15689.1"/>
    <property type="molecule type" value="Genomic_DNA"/>
</dbReference>
<comment type="pathway">
    <text evidence="4 16">Cell wall biogenesis; peptidoglycan biosynthesis.</text>
</comment>
<dbReference type="Gene3D" id="3.90.78.10">
    <property type="entry name" value="UDP-N-acetylenolpyruvoylglucosamine reductase, C-terminal domain"/>
    <property type="match status" value="1"/>
</dbReference>
<dbReference type="SUPFAM" id="SSF56176">
    <property type="entry name" value="FAD-binding/transporter-associated domain-like"/>
    <property type="match status" value="1"/>
</dbReference>
<evidence type="ECO:0000256" key="5">
    <source>
        <dbReference type="ARBA" id="ARBA00022490"/>
    </source>
</evidence>
<evidence type="ECO:0000256" key="8">
    <source>
        <dbReference type="ARBA" id="ARBA00022827"/>
    </source>
</evidence>
<dbReference type="EC" id="1.3.1.98" evidence="16"/>
<comment type="subcellular location">
    <subcellularLocation>
        <location evidence="3 16">Cytoplasm</location>
    </subcellularLocation>
</comment>
<evidence type="ECO:0000256" key="2">
    <source>
        <dbReference type="ARBA" id="ARBA00003921"/>
    </source>
</evidence>
<dbReference type="Pfam" id="PF01565">
    <property type="entry name" value="FAD_binding_4"/>
    <property type="match status" value="1"/>
</dbReference>
<dbReference type="PROSITE" id="PS51387">
    <property type="entry name" value="FAD_PCMH"/>
    <property type="match status" value="1"/>
</dbReference>
<comment type="similarity">
    <text evidence="16">Belongs to the MurB family.</text>
</comment>
<dbReference type="Pfam" id="PF02873">
    <property type="entry name" value="MurB_C"/>
    <property type="match status" value="1"/>
</dbReference>
<dbReference type="KEGG" id="plut:EI981_15390"/>
<evidence type="ECO:0000256" key="14">
    <source>
        <dbReference type="ARBA" id="ARBA00023316"/>
    </source>
</evidence>
<sequence length="342" mass="38307">MFWDHRLTQICKENENLSKYSTYEIGGLARFVAKPRRTEDIVLLLDQAQSSGMQTVMFGMGSNLLLPDHPDPETIYISMRDHIEVMPRGDLLYVSAGTPLSMLSLFGDLSGFTDFHFTFLLPGTLGGGVYMNAKYFDNVMCDYLDTVYYIDLDAPGRGIQSIHVDDCQFAYKQSIFQHQPWFITGADLKLKTTGAAFDFERINDYLNQPLVKESIDNSSLASFYRFYRSYLSSLEQGNKPVPEAMMNVVLDRTGKNHFDYPSCGSVFKNDYTIGTPVGKLVESVGLKGTARGNAMISPVHGNVIQNRGGAKAVDVIELIKIVQEALHKSFNFVPEPELVIVK</sequence>
<dbReference type="InterPro" id="IPR016166">
    <property type="entry name" value="FAD-bd_PCMH"/>
</dbReference>
<keyword evidence="9 16" id="KW-0521">NADP</keyword>
<dbReference type="GO" id="GO:0071555">
    <property type="term" value="P:cell wall organization"/>
    <property type="evidence" value="ECO:0007669"/>
    <property type="project" value="UniProtKB-KW"/>
</dbReference>
<dbReference type="GO" id="GO:0005829">
    <property type="term" value="C:cytosol"/>
    <property type="evidence" value="ECO:0007669"/>
    <property type="project" value="TreeGrafter"/>
</dbReference>
<evidence type="ECO:0000256" key="4">
    <source>
        <dbReference type="ARBA" id="ARBA00004752"/>
    </source>
</evidence>
<dbReference type="RefSeq" id="WP_126999577.1">
    <property type="nucleotide sequence ID" value="NZ_CP034346.1"/>
</dbReference>
<keyword evidence="8 16" id="KW-0274">FAD</keyword>
<dbReference type="InterPro" id="IPR016167">
    <property type="entry name" value="FAD-bd_PCMH_sub1"/>
</dbReference>
<evidence type="ECO:0000256" key="11">
    <source>
        <dbReference type="ARBA" id="ARBA00022984"/>
    </source>
</evidence>
<keyword evidence="10 16" id="KW-0133">Cell shape</keyword>
<dbReference type="Gene3D" id="3.30.465.10">
    <property type="match status" value="1"/>
</dbReference>
<dbReference type="GO" id="GO:0051301">
    <property type="term" value="P:cell division"/>
    <property type="evidence" value="ECO:0007669"/>
    <property type="project" value="UniProtKB-KW"/>
</dbReference>
<dbReference type="InterPro" id="IPR016169">
    <property type="entry name" value="FAD-bd_PCMH_sub2"/>
</dbReference>
<dbReference type="InterPro" id="IPR036635">
    <property type="entry name" value="MurB_C_sf"/>
</dbReference>
<evidence type="ECO:0000256" key="9">
    <source>
        <dbReference type="ARBA" id="ARBA00022857"/>
    </source>
</evidence>
<name>A0A3S9UZC4_9BACL</name>
<keyword evidence="19" id="KW-1185">Reference proteome</keyword>
<evidence type="ECO:0000256" key="10">
    <source>
        <dbReference type="ARBA" id="ARBA00022960"/>
    </source>
</evidence>
<feature type="active site" description="Proton donor" evidence="16">
    <location>
        <position position="265"/>
    </location>
</feature>
<dbReference type="UniPathway" id="UPA00219"/>
<comment type="catalytic activity">
    <reaction evidence="15 16">
        <text>UDP-N-acetyl-alpha-D-muramate + NADP(+) = UDP-N-acetyl-3-O-(1-carboxyvinyl)-alpha-D-glucosamine + NADPH + H(+)</text>
        <dbReference type="Rhea" id="RHEA:12248"/>
        <dbReference type="ChEBI" id="CHEBI:15378"/>
        <dbReference type="ChEBI" id="CHEBI:57783"/>
        <dbReference type="ChEBI" id="CHEBI:58349"/>
        <dbReference type="ChEBI" id="CHEBI:68483"/>
        <dbReference type="ChEBI" id="CHEBI:70757"/>
        <dbReference type="EC" id="1.3.1.98"/>
    </reaction>
</comment>
<keyword evidence="6 16" id="KW-0132">Cell division</keyword>
<evidence type="ECO:0000256" key="16">
    <source>
        <dbReference type="HAMAP-Rule" id="MF_00037"/>
    </source>
</evidence>
<dbReference type="PANTHER" id="PTHR21071">
    <property type="entry name" value="UDP-N-ACETYLENOLPYRUVOYLGLUCOSAMINE REDUCTASE"/>
    <property type="match status" value="1"/>
</dbReference>
<protein>
    <recommendedName>
        <fullName evidence="16">UDP-N-acetylenolpyruvoylglucosamine reductase</fullName>
        <ecNumber evidence="16">1.3.1.98</ecNumber>
    </recommendedName>
    <alternativeName>
        <fullName evidence="16">UDP-N-acetylmuramate dehydrogenase</fullName>
    </alternativeName>
</protein>
<dbReference type="PANTHER" id="PTHR21071:SF4">
    <property type="entry name" value="UDP-N-ACETYLENOLPYRUVOYLGLUCOSAMINE REDUCTASE"/>
    <property type="match status" value="1"/>
</dbReference>
<dbReference type="GO" id="GO:0008762">
    <property type="term" value="F:UDP-N-acetylmuramate dehydrogenase activity"/>
    <property type="evidence" value="ECO:0007669"/>
    <property type="project" value="UniProtKB-UniRule"/>
</dbReference>
<evidence type="ECO:0000256" key="1">
    <source>
        <dbReference type="ARBA" id="ARBA00001974"/>
    </source>
</evidence>
<dbReference type="InterPro" id="IPR006094">
    <property type="entry name" value="Oxid_FAD_bind_N"/>
</dbReference>
<evidence type="ECO:0000256" key="12">
    <source>
        <dbReference type="ARBA" id="ARBA00023002"/>
    </source>
</evidence>
<organism evidence="18 19">
    <name type="scientific">Paenibacillus lutimineralis</name>
    <dbReference type="NCBI Taxonomy" id="2707005"/>
    <lineage>
        <taxon>Bacteria</taxon>
        <taxon>Bacillati</taxon>
        <taxon>Bacillota</taxon>
        <taxon>Bacilli</taxon>
        <taxon>Bacillales</taxon>
        <taxon>Paenibacillaceae</taxon>
        <taxon>Paenibacillus</taxon>
    </lineage>
</organism>
<proteinExistence type="inferred from homology"/>
<comment type="function">
    <text evidence="2 16">Cell wall formation.</text>
</comment>
<dbReference type="Gene3D" id="3.30.43.10">
    <property type="entry name" value="Uridine Diphospho-n-acetylenolpyruvylglucosamine Reductase, domain 2"/>
    <property type="match status" value="1"/>
</dbReference>
<keyword evidence="5 16" id="KW-0963">Cytoplasm</keyword>
<keyword evidence="14 16" id="KW-0961">Cell wall biogenesis/degradation</keyword>
<evidence type="ECO:0000313" key="18">
    <source>
        <dbReference type="EMBL" id="AZS15689.1"/>
    </source>
</evidence>
<gene>
    <name evidence="16" type="primary">murB</name>
    <name evidence="18" type="ORF">EI981_15390</name>
</gene>
<comment type="cofactor">
    <cofactor evidence="1 16">
        <name>FAD</name>
        <dbReference type="ChEBI" id="CHEBI:57692"/>
    </cofactor>
</comment>
<evidence type="ECO:0000256" key="13">
    <source>
        <dbReference type="ARBA" id="ARBA00023306"/>
    </source>
</evidence>
<reference evidence="19" key="1">
    <citation type="submission" date="2018-12" db="EMBL/GenBank/DDBJ databases">
        <title>Complete genome sequence of Paenibacillus sp. MBLB1234.</title>
        <authorList>
            <person name="Nam Y.-D."/>
            <person name="Kang J."/>
            <person name="Chung W.-H."/>
            <person name="Park Y.S."/>
        </authorList>
    </citation>
    <scope>NUCLEOTIDE SEQUENCE [LARGE SCALE GENOMIC DNA]</scope>
    <source>
        <strain evidence="19">MBLB1234</strain>
    </source>
</reference>
<dbReference type="GO" id="GO:0009252">
    <property type="term" value="P:peptidoglycan biosynthetic process"/>
    <property type="evidence" value="ECO:0007669"/>
    <property type="project" value="UniProtKB-UniRule"/>
</dbReference>
<dbReference type="GO" id="GO:0071949">
    <property type="term" value="F:FAD binding"/>
    <property type="evidence" value="ECO:0007669"/>
    <property type="project" value="InterPro"/>
</dbReference>
<dbReference type="AlphaFoldDB" id="A0A3S9UZC4"/>
<evidence type="ECO:0000256" key="6">
    <source>
        <dbReference type="ARBA" id="ARBA00022618"/>
    </source>
</evidence>